<evidence type="ECO:0000256" key="1">
    <source>
        <dbReference type="ARBA" id="ARBA00023125"/>
    </source>
</evidence>
<feature type="compositionally biased region" description="Polar residues" evidence="4">
    <location>
        <begin position="290"/>
        <end position="300"/>
    </location>
</feature>
<reference evidence="6 7" key="1">
    <citation type="journal article" date="2020" name="ISME J.">
        <title>Uncovering the hidden diversity of litter-decomposition mechanisms in mushroom-forming fungi.</title>
        <authorList>
            <person name="Floudas D."/>
            <person name="Bentzer J."/>
            <person name="Ahren D."/>
            <person name="Johansson T."/>
            <person name="Persson P."/>
            <person name="Tunlid A."/>
        </authorList>
    </citation>
    <scope>NUCLEOTIDE SEQUENCE [LARGE SCALE GENOMIC DNA]</scope>
    <source>
        <strain evidence="6 7">CBS 101986</strain>
    </source>
</reference>
<keyword evidence="7" id="KW-1185">Reference proteome</keyword>
<feature type="compositionally biased region" description="Basic residues" evidence="4">
    <location>
        <begin position="147"/>
        <end position="158"/>
    </location>
</feature>
<feature type="compositionally biased region" description="Low complexity" evidence="4">
    <location>
        <begin position="267"/>
        <end position="283"/>
    </location>
</feature>
<dbReference type="InterPro" id="IPR036910">
    <property type="entry name" value="HMG_box_dom_sf"/>
</dbReference>
<comment type="caution">
    <text evidence="6">The sequence shown here is derived from an EMBL/GenBank/DDBJ whole genome shotgun (WGS) entry which is preliminary data.</text>
</comment>
<feature type="compositionally biased region" description="Polar residues" evidence="4">
    <location>
        <begin position="446"/>
        <end position="462"/>
    </location>
</feature>
<feature type="compositionally biased region" description="Low complexity" evidence="4">
    <location>
        <begin position="194"/>
        <end position="204"/>
    </location>
</feature>
<keyword evidence="2" id="KW-0804">Transcription</keyword>
<evidence type="ECO:0000256" key="4">
    <source>
        <dbReference type="SAM" id="MobiDB-lite"/>
    </source>
</evidence>
<evidence type="ECO:0000256" key="2">
    <source>
        <dbReference type="ARBA" id="ARBA00023163"/>
    </source>
</evidence>
<feature type="DNA-binding region" description="HMG box" evidence="3">
    <location>
        <begin position="77"/>
        <end position="145"/>
    </location>
</feature>
<dbReference type="InterPro" id="IPR050140">
    <property type="entry name" value="SRY-related_HMG-box_TF-like"/>
</dbReference>
<organism evidence="6 7">
    <name type="scientific">Psilocybe cf. subviscida</name>
    <dbReference type="NCBI Taxonomy" id="2480587"/>
    <lineage>
        <taxon>Eukaryota</taxon>
        <taxon>Fungi</taxon>
        <taxon>Dikarya</taxon>
        <taxon>Basidiomycota</taxon>
        <taxon>Agaricomycotina</taxon>
        <taxon>Agaricomycetes</taxon>
        <taxon>Agaricomycetidae</taxon>
        <taxon>Agaricales</taxon>
        <taxon>Agaricineae</taxon>
        <taxon>Strophariaceae</taxon>
        <taxon>Psilocybe</taxon>
    </lineage>
</organism>
<name>A0A8H5ARU9_9AGAR</name>
<dbReference type="OrthoDB" id="1919336at2759"/>
<dbReference type="PANTHER" id="PTHR10270">
    <property type="entry name" value="SOX TRANSCRIPTION FACTOR"/>
    <property type="match status" value="1"/>
</dbReference>
<dbReference type="Pfam" id="PF00505">
    <property type="entry name" value="HMG_box"/>
    <property type="match status" value="1"/>
</dbReference>
<evidence type="ECO:0000256" key="3">
    <source>
        <dbReference type="PROSITE-ProRule" id="PRU00267"/>
    </source>
</evidence>
<feature type="region of interest" description="Disordered" evidence="4">
    <location>
        <begin position="144"/>
        <end position="489"/>
    </location>
</feature>
<keyword evidence="1 3" id="KW-0238">DNA-binding</keyword>
<feature type="compositionally biased region" description="Polar residues" evidence="4">
    <location>
        <begin position="13"/>
        <end position="22"/>
    </location>
</feature>
<gene>
    <name evidence="6" type="ORF">D9619_012363</name>
</gene>
<dbReference type="GO" id="GO:0030154">
    <property type="term" value="P:cell differentiation"/>
    <property type="evidence" value="ECO:0007669"/>
    <property type="project" value="TreeGrafter"/>
</dbReference>
<evidence type="ECO:0000313" key="7">
    <source>
        <dbReference type="Proteomes" id="UP000567179"/>
    </source>
</evidence>
<dbReference type="Gene3D" id="1.10.30.10">
    <property type="entry name" value="High mobility group box domain"/>
    <property type="match status" value="1"/>
</dbReference>
<keyword evidence="3" id="KW-0539">Nucleus</keyword>
<dbReference type="PANTHER" id="PTHR10270:SF161">
    <property type="entry name" value="SEX-DETERMINING REGION Y PROTEIN"/>
    <property type="match status" value="1"/>
</dbReference>
<feature type="domain" description="HMG box" evidence="5">
    <location>
        <begin position="77"/>
        <end position="145"/>
    </location>
</feature>
<feature type="region of interest" description="Disordered" evidence="4">
    <location>
        <begin position="1"/>
        <end position="77"/>
    </location>
</feature>
<dbReference type="GO" id="GO:0000978">
    <property type="term" value="F:RNA polymerase II cis-regulatory region sequence-specific DNA binding"/>
    <property type="evidence" value="ECO:0007669"/>
    <property type="project" value="TreeGrafter"/>
</dbReference>
<feature type="compositionally biased region" description="Low complexity" evidence="4">
    <location>
        <begin position="463"/>
        <end position="489"/>
    </location>
</feature>
<evidence type="ECO:0000259" key="5">
    <source>
        <dbReference type="PROSITE" id="PS50118"/>
    </source>
</evidence>
<dbReference type="SMART" id="SM00398">
    <property type="entry name" value="HMG"/>
    <property type="match status" value="1"/>
</dbReference>
<proteinExistence type="predicted"/>
<dbReference type="PROSITE" id="PS50118">
    <property type="entry name" value="HMG_BOX_2"/>
    <property type="match status" value="1"/>
</dbReference>
<dbReference type="GO" id="GO:0001228">
    <property type="term" value="F:DNA-binding transcription activator activity, RNA polymerase II-specific"/>
    <property type="evidence" value="ECO:0007669"/>
    <property type="project" value="TreeGrafter"/>
</dbReference>
<accession>A0A8H5ARU9</accession>
<feature type="compositionally biased region" description="Polar residues" evidence="4">
    <location>
        <begin position="324"/>
        <end position="338"/>
    </location>
</feature>
<evidence type="ECO:0000313" key="6">
    <source>
        <dbReference type="EMBL" id="KAF5309526.1"/>
    </source>
</evidence>
<dbReference type="SUPFAM" id="SSF47095">
    <property type="entry name" value="HMG-box"/>
    <property type="match status" value="1"/>
</dbReference>
<dbReference type="Proteomes" id="UP000567179">
    <property type="component" value="Unassembled WGS sequence"/>
</dbReference>
<protein>
    <recommendedName>
        <fullName evidence="5">HMG box domain-containing protein</fullName>
    </recommendedName>
</protein>
<dbReference type="AlphaFoldDB" id="A0A8H5ARU9"/>
<dbReference type="EMBL" id="JAACJJ010000059">
    <property type="protein sequence ID" value="KAF5309526.1"/>
    <property type="molecule type" value="Genomic_DNA"/>
</dbReference>
<dbReference type="InterPro" id="IPR009071">
    <property type="entry name" value="HMG_box_dom"/>
</dbReference>
<feature type="compositionally biased region" description="Pro residues" evidence="4">
    <location>
        <begin position="343"/>
        <end position="354"/>
    </location>
</feature>
<dbReference type="GO" id="GO:0005634">
    <property type="term" value="C:nucleus"/>
    <property type="evidence" value="ECO:0007669"/>
    <property type="project" value="UniProtKB-UniRule"/>
</dbReference>
<feature type="compositionally biased region" description="Basic and acidic residues" evidence="4">
    <location>
        <begin position="25"/>
        <end position="38"/>
    </location>
</feature>
<sequence>MSRYNNYGAPPHSASSNKSFNPGLNRDRHDDRGSHSGSDDGNYTVYPDVHKIEPDLEGEDDPNAGLTLQTLNADGTPKRPMNAFMIFARRRRPQVSAENQAMRTGEISKILSKEWVAMSPADKQFYLEQAKQLKETFNSRYPDYVYRRRPNNSRKRRRPDGGATRSLDPEHPEDGGSVDLEVSPSHHNDSLEASLPPSYSRSPYPMHPPPLGEQGKYSRSNGGHAVSPDTSYRPGSEPTRASYGGPYSERSGNGISPRLSLGHEGMQYGYNQNSSSTNGTSQSPPMFGGSDNSISPQQPWQPRWLGGSPHDRAPNSLAPPKLSPYSTPSSGPWTGANDSHSHLPPPPPSNPSPTSPNFFPTLNTPFYPNGAPAAPPPPVSPYQSSASTVPQSPSLGAPPSPYEPLSSHGHGPAHGHMSSRNDFAPRGYPSSSITPGSSYPAGLSGRDSTLYAQRNLPPVQTNSGYSSQPPSSSSSGHGQGHNNSFWPRP</sequence>